<evidence type="ECO:0000259" key="3">
    <source>
        <dbReference type="Pfam" id="PF16655"/>
    </source>
</evidence>
<organism evidence="4 5">
    <name type="scientific">Cyphellophora attinorum</name>
    <dbReference type="NCBI Taxonomy" id="1664694"/>
    <lineage>
        <taxon>Eukaryota</taxon>
        <taxon>Fungi</taxon>
        <taxon>Dikarya</taxon>
        <taxon>Ascomycota</taxon>
        <taxon>Pezizomycotina</taxon>
        <taxon>Eurotiomycetes</taxon>
        <taxon>Chaetothyriomycetidae</taxon>
        <taxon>Chaetothyriales</taxon>
        <taxon>Cyphellophoraceae</taxon>
        <taxon>Cyphellophora</taxon>
    </lineage>
</organism>
<dbReference type="OrthoDB" id="9992270at2759"/>
<dbReference type="InterPro" id="IPR038607">
    <property type="entry name" value="PhoD-like_sf"/>
</dbReference>
<dbReference type="Pfam" id="PF16655">
    <property type="entry name" value="PhoD_N"/>
    <property type="match status" value="1"/>
</dbReference>
<dbReference type="SUPFAM" id="SSF56300">
    <property type="entry name" value="Metallo-dependent phosphatases"/>
    <property type="match status" value="1"/>
</dbReference>
<feature type="domain" description="PhoD-like phosphatase metallophosphatase" evidence="2">
    <location>
        <begin position="194"/>
        <end position="554"/>
    </location>
</feature>
<dbReference type="AlphaFoldDB" id="A0A0N1NZ72"/>
<dbReference type="Proteomes" id="UP000038010">
    <property type="component" value="Unassembled WGS sequence"/>
</dbReference>
<dbReference type="STRING" id="1664694.A0A0N1NZ72"/>
<dbReference type="RefSeq" id="XP_017997130.1">
    <property type="nucleotide sequence ID" value="XM_018141462.1"/>
</dbReference>
<keyword evidence="1" id="KW-0732">Signal</keyword>
<dbReference type="Gene3D" id="3.60.21.70">
    <property type="entry name" value="PhoD-like phosphatase"/>
    <property type="match status" value="1"/>
</dbReference>
<dbReference type="PANTHER" id="PTHR43606">
    <property type="entry name" value="PHOSPHATASE, PUTATIVE (AFU_ORTHOLOGUE AFUA_6G08710)-RELATED"/>
    <property type="match status" value="1"/>
</dbReference>
<proteinExistence type="predicted"/>
<dbReference type="InterPro" id="IPR052900">
    <property type="entry name" value="Phospholipid_Metab_Enz"/>
</dbReference>
<dbReference type="Gene3D" id="2.60.40.380">
    <property type="entry name" value="Purple acid phosphatase-like, N-terminal"/>
    <property type="match status" value="1"/>
</dbReference>
<accession>A0A0N1NZ72</accession>
<reference evidence="4 5" key="1">
    <citation type="submission" date="2015-06" db="EMBL/GenBank/DDBJ databases">
        <title>Draft genome of the ant-associated black yeast Phialophora attae CBS 131958.</title>
        <authorList>
            <person name="Moreno L.F."/>
            <person name="Stielow B.J."/>
            <person name="de Hoog S."/>
            <person name="Vicente V.A."/>
            <person name="Weiss V.A."/>
            <person name="de Vries M."/>
            <person name="Cruz L.M."/>
            <person name="Souza E.M."/>
        </authorList>
    </citation>
    <scope>NUCLEOTIDE SEQUENCE [LARGE SCALE GENOMIC DNA]</scope>
    <source>
        <strain evidence="4 5">CBS 131958</strain>
    </source>
</reference>
<gene>
    <name evidence="4" type="ORF">AB675_1562</name>
</gene>
<evidence type="ECO:0000313" key="4">
    <source>
        <dbReference type="EMBL" id="KPI37167.1"/>
    </source>
</evidence>
<sequence length="632" mass="70500">MQVSCTFALLVTSALASYSGNLNYRSPSSEHPALGLDLVEITRRNLAKRDVTDWDPASLNFTHSVASGDPYSDSVILWTRIAPSLTSDKSNITVEGNVPFYSHETEHYIQTSSNPICLDWKIATDPALTAVVNAGKAYTTSDIDYTTKVEATGLAPFTTYYYQFTVCGTSNLSPVGRTKTAPAEDDASTPFGIAVFSCSNFPNGYFSAYGNAARKDDVDYMVHLGDYIYEYKMGELGTDPRAANPEKEITSLYDYRTRLAQYKSDPDLSLAHSQFPWIPVWDDHELANNGYRDGFSGMNNTEASFIKLGLSVDQRKMNAVRAYFEYQPIRQVAMDDNLRIWRNFKLGKLVDLVMLDTRNYDRSITTLGNGGYNEKYIYDISNDAGRSLMGSRQENWFYSTLIESKNRGAVWRILGSQIVFSRINQTSNYGSNLIPYNGDQWDGYMANRNRTYQTLYDFEIGNNIFIAGDSHANWVSDLVWFDHSTYDPVTGAGAVGVEFGGTAVSSSGYGDNITQGNTVAEGLITDNPELQWTEGYFRGYFEMHVTAAQLDARFFGVPTVAERTSLELSMANFTVIAGENRLSRPLSGGQVENGFLRGGEVVGTNLTRDTSTGEWAVREFEKMYIEYESADH</sequence>
<dbReference type="InterPro" id="IPR029052">
    <property type="entry name" value="Metallo-depent_PP-like"/>
</dbReference>
<evidence type="ECO:0000256" key="1">
    <source>
        <dbReference type="SAM" id="SignalP"/>
    </source>
</evidence>
<protein>
    <submittedName>
        <fullName evidence="4">Alkaline phosphatase D</fullName>
    </submittedName>
</protein>
<dbReference type="InterPro" id="IPR032093">
    <property type="entry name" value="PhoD_N"/>
</dbReference>
<dbReference type="CDD" id="cd07389">
    <property type="entry name" value="MPP_PhoD"/>
    <property type="match status" value="1"/>
</dbReference>
<dbReference type="EMBL" id="LFJN01000025">
    <property type="protein sequence ID" value="KPI37167.1"/>
    <property type="molecule type" value="Genomic_DNA"/>
</dbReference>
<dbReference type="PANTHER" id="PTHR43606:SF8">
    <property type="entry name" value="ALKALINE PHOSPHATASE"/>
    <property type="match status" value="1"/>
</dbReference>
<evidence type="ECO:0000313" key="5">
    <source>
        <dbReference type="Proteomes" id="UP000038010"/>
    </source>
</evidence>
<evidence type="ECO:0000259" key="2">
    <source>
        <dbReference type="Pfam" id="PF09423"/>
    </source>
</evidence>
<dbReference type="InterPro" id="IPR018946">
    <property type="entry name" value="PhoD-like_MPP"/>
</dbReference>
<feature type="signal peptide" evidence="1">
    <location>
        <begin position="1"/>
        <end position="16"/>
    </location>
</feature>
<comment type="caution">
    <text evidence="4">The sequence shown here is derived from an EMBL/GenBank/DDBJ whole genome shotgun (WGS) entry which is preliminary data.</text>
</comment>
<keyword evidence="5" id="KW-1185">Reference proteome</keyword>
<dbReference type="Pfam" id="PF09423">
    <property type="entry name" value="PhoD"/>
    <property type="match status" value="1"/>
</dbReference>
<dbReference type="VEuPathDB" id="FungiDB:AB675_1562"/>
<feature type="domain" description="Phospholipase D N-terminal" evidence="3">
    <location>
        <begin position="63"/>
        <end position="180"/>
    </location>
</feature>
<name>A0A0N1NZ72_9EURO</name>
<dbReference type="GeneID" id="28733342"/>
<feature type="chain" id="PRO_5005879457" evidence="1">
    <location>
        <begin position="17"/>
        <end position="632"/>
    </location>
</feature>